<gene>
    <name evidence="1" type="ORF">H8L32_01570</name>
</gene>
<protein>
    <submittedName>
        <fullName evidence="1">Uncharacterized protein</fullName>
    </submittedName>
</protein>
<keyword evidence="2" id="KW-1185">Reference proteome</keyword>
<evidence type="ECO:0000313" key="1">
    <source>
        <dbReference type="EMBL" id="MBC3916162.1"/>
    </source>
</evidence>
<organism evidence="1 2">
    <name type="scientific">Undibacterium hunanense</name>
    <dbReference type="NCBI Taxonomy" id="2762292"/>
    <lineage>
        <taxon>Bacteria</taxon>
        <taxon>Pseudomonadati</taxon>
        <taxon>Pseudomonadota</taxon>
        <taxon>Betaproteobacteria</taxon>
        <taxon>Burkholderiales</taxon>
        <taxon>Oxalobacteraceae</taxon>
        <taxon>Undibacterium</taxon>
    </lineage>
</organism>
<sequence length="66" mass="7134">MELALKNTNKFEKIHLSLAALSAAISIFTAPKQYLPQIRDKSTGFSIASKHADSLSGSRGNQSTKN</sequence>
<accession>A0ABR6ZJW3</accession>
<reference evidence="1 2" key="1">
    <citation type="submission" date="2020-08" db="EMBL/GenBank/DDBJ databases">
        <title>Novel species isolated from subtropical streams in China.</title>
        <authorList>
            <person name="Lu H."/>
        </authorList>
    </citation>
    <scope>NUCLEOTIDE SEQUENCE [LARGE SCALE GENOMIC DNA]</scope>
    <source>
        <strain evidence="1 2">CY18W</strain>
    </source>
</reference>
<name>A0ABR6ZJW3_9BURK</name>
<proteinExistence type="predicted"/>
<dbReference type="Proteomes" id="UP000650424">
    <property type="component" value="Unassembled WGS sequence"/>
</dbReference>
<comment type="caution">
    <text evidence="1">The sequence shown here is derived from an EMBL/GenBank/DDBJ whole genome shotgun (WGS) entry which is preliminary data.</text>
</comment>
<dbReference type="EMBL" id="JACOGF010000001">
    <property type="protein sequence ID" value="MBC3916162.1"/>
    <property type="molecule type" value="Genomic_DNA"/>
</dbReference>
<evidence type="ECO:0000313" key="2">
    <source>
        <dbReference type="Proteomes" id="UP000650424"/>
    </source>
</evidence>